<dbReference type="Proteomes" id="UP000326950">
    <property type="component" value="Unassembled WGS sequence"/>
</dbReference>
<evidence type="ECO:0000313" key="2">
    <source>
        <dbReference type="Proteomes" id="UP000326950"/>
    </source>
</evidence>
<gene>
    <name evidence="1" type="ORF">BDV40DRAFT_297116</name>
</gene>
<proteinExistence type="predicted"/>
<keyword evidence="2" id="KW-1185">Reference proteome</keyword>
<dbReference type="EMBL" id="ML738598">
    <property type="protein sequence ID" value="KAE8165709.1"/>
    <property type="molecule type" value="Genomic_DNA"/>
</dbReference>
<evidence type="ECO:0000313" key="1">
    <source>
        <dbReference type="EMBL" id="KAE8165709.1"/>
    </source>
</evidence>
<protein>
    <submittedName>
        <fullName evidence="1">Uncharacterized protein</fullName>
    </submittedName>
</protein>
<accession>A0A5N6V467</accession>
<organism evidence="1 2">
    <name type="scientific">Aspergillus tamarii</name>
    <dbReference type="NCBI Taxonomy" id="41984"/>
    <lineage>
        <taxon>Eukaryota</taxon>
        <taxon>Fungi</taxon>
        <taxon>Dikarya</taxon>
        <taxon>Ascomycota</taxon>
        <taxon>Pezizomycotina</taxon>
        <taxon>Eurotiomycetes</taxon>
        <taxon>Eurotiomycetidae</taxon>
        <taxon>Eurotiales</taxon>
        <taxon>Aspergillaceae</taxon>
        <taxon>Aspergillus</taxon>
        <taxon>Aspergillus subgen. Circumdati</taxon>
    </lineage>
</organism>
<sequence length="226" mass="25226">MDNTNTNGTHDIIAVAGVSPRQNLRYPGSGNEGPCQETYIHGGAQQLERYLKETHPSKVRGPQREEASTSNDKVAYFVELLAVNPSSRTPSYRVKTISPSPNTSRLQLPTDWATIQDKLKVLIFEDSASDFRDDANVDSIVGSKPQLFIYKMTGGNGHLADVSQWKKVRTSHFKPGSDYAGRLIVIVDAEDLRAEGIELSRHLSWEKTVEDFFHAFSLEWAFCLPS</sequence>
<name>A0A5N6V467_ASPTM</name>
<reference evidence="1 2" key="1">
    <citation type="submission" date="2019-04" db="EMBL/GenBank/DDBJ databases">
        <title>Friends and foes A comparative genomics study of 23 Aspergillus species from section Flavi.</title>
        <authorList>
            <consortium name="DOE Joint Genome Institute"/>
            <person name="Kjaerbolling I."/>
            <person name="Vesth T."/>
            <person name="Frisvad J.C."/>
            <person name="Nybo J.L."/>
            <person name="Theobald S."/>
            <person name="Kildgaard S."/>
            <person name="Isbrandt T."/>
            <person name="Kuo A."/>
            <person name="Sato A."/>
            <person name="Lyhne E.K."/>
            <person name="Kogle M.E."/>
            <person name="Wiebenga A."/>
            <person name="Kun R.S."/>
            <person name="Lubbers R.J."/>
            <person name="Makela M.R."/>
            <person name="Barry K."/>
            <person name="Chovatia M."/>
            <person name="Clum A."/>
            <person name="Daum C."/>
            <person name="Haridas S."/>
            <person name="He G."/>
            <person name="LaButti K."/>
            <person name="Lipzen A."/>
            <person name="Mondo S."/>
            <person name="Riley R."/>
            <person name="Salamov A."/>
            <person name="Simmons B.A."/>
            <person name="Magnuson J.K."/>
            <person name="Henrissat B."/>
            <person name="Mortensen U.H."/>
            <person name="Larsen T.O."/>
            <person name="Devries R.P."/>
            <person name="Grigoriev I.V."/>
            <person name="Machida M."/>
            <person name="Baker S.E."/>
            <person name="Andersen M.R."/>
        </authorList>
    </citation>
    <scope>NUCLEOTIDE SEQUENCE [LARGE SCALE GENOMIC DNA]</scope>
    <source>
        <strain evidence="1 2">CBS 117626</strain>
    </source>
</reference>
<dbReference type="AlphaFoldDB" id="A0A5N6V467"/>
<dbReference type="OrthoDB" id="5305673at2759"/>